<dbReference type="NCBIfam" id="TIGR01488">
    <property type="entry name" value="HAD-SF-IB"/>
    <property type="match status" value="1"/>
</dbReference>
<dbReference type="GO" id="GO:0016787">
    <property type="term" value="F:hydrolase activity"/>
    <property type="evidence" value="ECO:0007669"/>
    <property type="project" value="UniProtKB-KW"/>
</dbReference>
<dbReference type="InterPro" id="IPR050582">
    <property type="entry name" value="HAD-like_SerB"/>
</dbReference>
<accession>A0A0D0NYA7</accession>
<protein>
    <recommendedName>
        <fullName evidence="7">HAD family hydrolase</fullName>
    </recommendedName>
</protein>
<dbReference type="PATRIC" id="fig|2064.6.peg.6979"/>
<evidence type="ECO:0000256" key="4">
    <source>
        <dbReference type="ARBA" id="ARBA00022842"/>
    </source>
</evidence>
<dbReference type="AlphaFoldDB" id="A0A0D0NYA7"/>
<dbReference type="Pfam" id="PF12710">
    <property type="entry name" value="HAD"/>
    <property type="match status" value="1"/>
</dbReference>
<dbReference type="PANTHER" id="PTHR43344">
    <property type="entry name" value="PHOSPHOSERINE PHOSPHATASE"/>
    <property type="match status" value="1"/>
</dbReference>
<dbReference type="InterPro" id="IPR023214">
    <property type="entry name" value="HAD_sf"/>
</dbReference>
<evidence type="ECO:0000313" key="5">
    <source>
        <dbReference type="EMBL" id="KIQ64186.1"/>
    </source>
</evidence>
<keyword evidence="6" id="KW-1185">Reference proteome</keyword>
<dbReference type="CDD" id="cd02612">
    <property type="entry name" value="HAD_PGPPase"/>
    <property type="match status" value="1"/>
</dbReference>
<dbReference type="InterPro" id="IPR006385">
    <property type="entry name" value="HAD_hydro_SerB1"/>
</dbReference>
<reference evidence="5 6" key="1">
    <citation type="submission" date="2015-02" db="EMBL/GenBank/DDBJ databases">
        <title>Draft genome sequence of Kitasatospora griseola MF730-N6, a bafilomycin, terpentecin and satosporin producer.</title>
        <authorList>
            <person name="Arens J.C."/>
            <person name="Haltli B."/>
            <person name="Kerr R.G."/>
        </authorList>
    </citation>
    <scope>NUCLEOTIDE SEQUENCE [LARGE SCALE GENOMIC DNA]</scope>
    <source>
        <strain evidence="5 6">MF730-N6</strain>
    </source>
</reference>
<dbReference type="Gene3D" id="3.40.50.1000">
    <property type="entry name" value="HAD superfamily/HAD-like"/>
    <property type="match status" value="1"/>
</dbReference>
<dbReference type="STRING" id="2064.TR51_32985"/>
<dbReference type="GO" id="GO:0046872">
    <property type="term" value="F:metal ion binding"/>
    <property type="evidence" value="ECO:0007669"/>
    <property type="project" value="UniProtKB-KW"/>
</dbReference>
<dbReference type="NCBIfam" id="TIGR01490">
    <property type="entry name" value="HAD-SF-IB-hyp1"/>
    <property type="match status" value="1"/>
</dbReference>
<dbReference type="InterPro" id="IPR036412">
    <property type="entry name" value="HAD-like_sf"/>
</dbReference>
<evidence type="ECO:0000313" key="6">
    <source>
        <dbReference type="Proteomes" id="UP000032066"/>
    </source>
</evidence>
<comment type="caution">
    <text evidence="5">The sequence shown here is derived from an EMBL/GenBank/DDBJ whole genome shotgun (WGS) entry which is preliminary data.</text>
</comment>
<gene>
    <name evidence="5" type="ORF">TR51_32985</name>
</gene>
<dbReference type="SUPFAM" id="SSF56784">
    <property type="entry name" value="HAD-like"/>
    <property type="match status" value="1"/>
</dbReference>
<evidence type="ECO:0000256" key="3">
    <source>
        <dbReference type="ARBA" id="ARBA00022801"/>
    </source>
</evidence>
<comment type="similarity">
    <text evidence="1">Belongs to the HAD-like hydrolase superfamily. SerB family.</text>
</comment>
<organism evidence="5 6">
    <name type="scientific">Kitasatospora griseola</name>
    <name type="common">Streptomyces griseolosporeus</name>
    <dbReference type="NCBI Taxonomy" id="2064"/>
    <lineage>
        <taxon>Bacteria</taxon>
        <taxon>Bacillati</taxon>
        <taxon>Actinomycetota</taxon>
        <taxon>Actinomycetes</taxon>
        <taxon>Kitasatosporales</taxon>
        <taxon>Streptomycetaceae</taxon>
        <taxon>Kitasatospora</taxon>
    </lineage>
</organism>
<dbReference type="PANTHER" id="PTHR43344:SF13">
    <property type="entry name" value="PHOSPHATASE RV3661-RELATED"/>
    <property type="match status" value="1"/>
</dbReference>
<evidence type="ECO:0008006" key="7">
    <source>
        <dbReference type="Google" id="ProtNLM"/>
    </source>
</evidence>
<evidence type="ECO:0000256" key="2">
    <source>
        <dbReference type="ARBA" id="ARBA00022723"/>
    </source>
</evidence>
<evidence type="ECO:0000256" key="1">
    <source>
        <dbReference type="ARBA" id="ARBA00009184"/>
    </source>
</evidence>
<keyword evidence="4" id="KW-0460">Magnesium</keyword>
<keyword evidence="2" id="KW-0479">Metal-binding</keyword>
<sequence length="225" mass="23957">MTPAPAGAAFFDVDETLIAIQSMPRFLRHHFAASGRPSSAFADAVAELRALAARGVPRAEVSQAYYRHFAGSDVKEVAEQGRDWFASELVGDRLFLPGTLRAFREHADSGRPTVLVSGSLPPCLHPLAELLGATAVICAEPEEAEGRYTGGLVRAMIGPDKADAVLRFTRERGIRRADCHAYGDHGSDLPMLRAVGHPVVVGDDPTLRDAPDAAGWPRLPGVAAG</sequence>
<dbReference type="OrthoDB" id="25607at2"/>
<keyword evidence="3" id="KW-0378">Hydrolase</keyword>
<dbReference type="Gene3D" id="1.20.1440.100">
    <property type="entry name" value="SG protein - dephosphorylation function"/>
    <property type="match status" value="1"/>
</dbReference>
<dbReference type="Proteomes" id="UP000032066">
    <property type="component" value="Unassembled WGS sequence"/>
</dbReference>
<proteinExistence type="inferred from homology"/>
<name>A0A0D0NYA7_KITGR</name>
<dbReference type="EMBL" id="JXZB01000004">
    <property type="protein sequence ID" value="KIQ64186.1"/>
    <property type="molecule type" value="Genomic_DNA"/>
</dbReference>